<dbReference type="OrthoDB" id="330328at2"/>
<evidence type="ECO:0000313" key="2">
    <source>
        <dbReference type="Proteomes" id="UP000245076"/>
    </source>
</evidence>
<organism evidence="1 2">
    <name type="scientific">Leptospira johnsonii</name>
    <dbReference type="NCBI Taxonomy" id="1917820"/>
    <lineage>
        <taxon>Bacteria</taxon>
        <taxon>Pseudomonadati</taxon>
        <taxon>Spirochaetota</taxon>
        <taxon>Spirochaetia</taxon>
        <taxon>Leptospirales</taxon>
        <taxon>Leptospiraceae</taxon>
        <taxon>Leptospira</taxon>
    </lineage>
</organism>
<dbReference type="AlphaFoldDB" id="A0A2P2D3S6"/>
<dbReference type="Proteomes" id="UP000245076">
    <property type="component" value="Unassembled WGS sequence"/>
</dbReference>
<accession>A0A2P2D3S6</accession>
<comment type="caution">
    <text evidence="1">The sequence shown here is derived from an EMBL/GenBank/DDBJ whole genome shotgun (WGS) entry which is preliminary data.</text>
</comment>
<gene>
    <name evidence="1" type="ORF">LPTSP1_23070</name>
</gene>
<keyword evidence="2" id="KW-1185">Reference proteome</keyword>
<dbReference type="EMBL" id="BFAY01000011">
    <property type="protein sequence ID" value="GBF39306.1"/>
    <property type="molecule type" value="Genomic_DNA"/>
</dbReference>
<proteinExistence type="predicted"/>
<name>A0A2P2D3S6_9LEPT</name>
<evidence type="ECO:0000313" key="1">
    <source>
        <dbReference type="EMBL" id="GBF39306.1"/>
    </source>
</evidence>
<sequence length="137" mass="16256">MHIVLVFRKKIFGYGFECKEEQLLQESIRIRDRLDRYLLENRISKKCFAAKYESYERIFRGFVGFFNEDLSVFTRDLEEVEIETGKYLKFGNLHGTNELGAGFGVSKRVRTYLEENNIRTDWIGFSSGRNSYLRIIN</sequence>
<protein>
    <submittedName>
        <fullName evidence="1">Uncharacterized protein</fullName>
    </submittedName>
</protein>
<reference evidence="1 2" key="1">
    <citation type="submission" date="2018-02" db="EMBL/GenBank/DDBJ databases">
        <title>Novel Leptospira species isolated from soil and water in Japan.</title>
        <authorList>
            <person name="Nakao R."/>
            <person name="Masuzawa T."/>
        </authorList>
    </citation>
    <scope>NUCLEOTIDE SEQUENCE [LARGE SCALE GENOMIC DNA]</scope>
    <source>
        <strain evidence="1 2">E8</strain>
    </source>
</reference>